<comment type="similarity">
    <text evidence="1">Belongs to the calycin superfamily. Fatty-acid binding protein (FABP) family.</text>
</comment>
<accession>A0A454Y582</accession>
<dbReference type="GO" id="GO:0005634">
    <property type="term" value="C:nucleus"/>
    <property type="evidence" value="ECO:0000318"/>
    <property type="project" value="GO_Central"/>
</dbReference>
<dbReference type="Proteomes" id="UP000005239">
    <property type="component" value="Unassembled WGS sequence"/>
</dbReference>
<organism evidence="3 4">
    <name type="scientific">Pristionchus pacificus</name>
    <name type="common">Parasitic nematode worm</name>
    <dbReference type="NCBI Taxonomy" id="54126"/>
    <lineage>
        <taxon>Eukaryota</taxon>
        <taxon>Metazoa</taxon>
        <taxon>Ecdysozoa</taxon>
        <taxon>Nematoda</taxon>
        <taxon>Chromadorea</taxon>
        <taxon>Rhabditida</taxon>
        <taxon>Rhabditina</taxon>
        <taxon>Diplogasteromorpha</taxon>
        <taxon>Diplogasteroidea</taxon>
        <taxon>Neodiplogasteridae</taxon>
        <taxon>Pristionchus</taxon>
    </lineage>
</organism>
<keyword evidence="2" id="KW-0446">Lipid-binding</keyword>
<evidence type="ECO:0000256" key="1">
    <source>
        <dbReference type="ARBA" id="ARBA00008390"/>
    </source>
</evidence>
<dbReference type="Pfam" id="PF00061">
    <property type="entry name" value="Lipocalin"/>
    <property type="match status" value="1"/>
</dbReference>
<proteinExistence type="inferred from homology"/>
<dbReference type="PRINTS" id="PR00178">
    <property type="entry name" value="FATTYACIDBP"/>
</dbReference>
<dbReference type="SUPFAM" id="SSF50814">
    <property type="entry name" value="Lipocalins"/>
    <property type="match status" value="1"/>
</dbReference>
<keyword evidence="4" id="KW-1185">Reference proteome</keyword>
<dbReference type="OMA" id="AMIHVQK"/>
<dbReference type="PANTHER" id="PTHR11955">
    <property type="entry name" value="FATTY ACID BINDING PROTEIN"/>
    <property type="match status" value="1"/>
</dbReference>
<dbReference type="InterPro" id="IPR012674">
    <property type="entry name" value="Calycin"/>
</dbReference>
<dbReference type="InterPro" id="IPR000463">
    <property type="entry name" value="Fatty_acid-bd"/>
</dbReference>
<sequence>MAAEKFIGRWNSASSENFEEYMKECGVGLLTRKAAANIKVTLEFKKQGNKWVCAQESTFKNTSLEFELDKEFEETTPDGRKYLTLVTITPEGKFIQRQKKIKDGDKDSTITRHVDDNDILNVVMECGSIVCKRTYTRQK</sequence>
<dbReference type="Gene3D" id="2.40.128.20">
    <property type="match status" value="1"/>
</dbReference>
<reference evidence="4" key="1">
    <citation type="journal article" date="2008" name="Nat. Genet.">
        <title>The Pristionchus pacificus genome provides a unique perspective on nematode lifestyle and parasitism.</title>
        <authorList>
            <person name="Dieterich C."/>
            <person name="Clifton S.W."/>
            <person name="Schuster L.N."/>
            <person name="Chinwalla A."/>
            <person name="Delehaunty K."/>
            <person name="Dinkelacker I."/>
            <person name="Fulton L."/>
            <person name="Fulton R."/>
            <person name="Godfrey J."/>
            <person name="Minx P."/>
            <person name="Mitreva M."/>
            <person name="Roeseler W."/>
            <person name="Tian H."/>
            <person name="Witte H."/>
            <person name="Yang S.P."/>
            <person name="Wilson R.K."/>
            <person name="Sommer R.J."/>
        </authorList>
    </citation>
    <scope>NUCLEOTIDE SEQUENCE [LARGE SCALE GENOMIC DNA]</scope>
    <source>
        <strain evidence="4">PS312</strain>
    </source>
</reference>
<dbReference type="GO" id="GO:0005829">
    <property type="term" value="C:cytosol"/>
    <property type="evidence" value="ECO:0000318"/>
    <property type="project" value="GO_Central"/>
</dbReference>
<protein>
    <submittedName>
        <fullName evidence="3">Lbp-6</fullName>
    </submittedName>
</protein>
<reference evidence="3" key="2">
    <citation type="submission" date="2022-06" db="UniProtKB">
        <authorList>
            <consortium name="EnsemblMetazoa"/>
        </authorList>
    </citation>
    <scope>IDENTIFICATION</scope>
    <source>
        <strain evidence="3">PS312</strain>
    </source>
</reference>
<gene>
    <name evidence="3" type="primary">WBGene00099201</name>
</gene>
<dbReference type="GO" id="GO:0015908">
    <property type="term" value="P:fatty acid transport"/>
    <property type="evidence" value="ECO:0000318"/>
    <property type="project" value="GO_Central"/>
</dbReference>
<dbReference type="OrthoDB" id="354351at2759"/>
<evidence type="ECO:0000256" key="2">
    <source>
        <dbReference type="ARBA" id="ARBA00023121"/>
    </source>
</evidence>
<accession>A0A8R1YAD3</accession>
<dbReference type="EnsemblMetazoa" id="PPA09647.1">
    <property type="protein sequence ID" value="PPA09647.1"/>
    <property type="gene ID" value="WBGene00099201"/>
</dbReference>
<dbReference type="FunFam" id="2.40.128.20:FF:000001">
    <property type="entry name" value="Fatty acid-binding protein, adipocyte"/>
    <property type="match status" value="1"/>
</dbReference>
<dbReference type="AlphaFoldDB" id="A0A454Y582"/>
<dbReference type="InterPro" id="IPR031259">
    <property type="entry name" value="ILBP"/>
</dbReference>
<evidence type="ECO:0000313" key="3">
    <source>
        <dbReference type="EnsemblMetazoa" id="PPA09647.1"/>
    </source>
</evidence>
<dbReference type="GO" id="GO:0005504">
    <property type="term" value="F:fatty acid binding"/>
    <property type="evidence" value="ECO:0000318"/>
    <property type="project" value="GO_Central"/>
</dbReference>
<dbReference type="CDD" id="cd00742">
    <property type="entry name" value="FABP"/>
    <property type="match status" value="1"/>
</dbReference>
<dbReference type="InterPro" id="IPR000566">
    <property type="entry name" value="Lipocln_cytosolic_FA-bd_dom"/>
</dbReference>
<name>A0A454Y582_PRIPA</name>
<evidence type="ECO:0000313" key="4">
    <source>
        <dbReference type="Proteomes" id="UP000005239"/>
    </source>
</evidence>